<dbReference type="PANTHER" id="PTHR36438">
    <property type="entry name" value="IRON-SULFUR CLUSTER REPAIR PROTEIN YTFE"/>
    <property type="match status" value="1"/>
</dbReference>
<dbReference type="RefSeq" id="WP_354661851.1">
    <property type="nucleotide sequence ID" value="NZ_JBEXAC010000002.1"/>
</dbReference>
<accession>A0ABV2T895</accession>
<organism evidence="2 3">
    <name type="scientific">Chitinophaga defluvii</name>
    <dbReference type="NCBI Taxonomy" id="3163343"/>
    <lineage>
        <taxon>Bacteria</taxon>
        <taxon>Pseudomonadati</taxon>
        <taxon>Bacteroidota</taxon>
        <taxon>Chitinophagia</taxon>
        <taxon>Chitinophagales</taxon>
        <taxon>Chitinophagaceae</taxon>
        <taxon>Chitinophaga</taxon>
    </lineage>
</organism>
<protein>
    <recommendedName>
        <fullName evidence="4">Hemerythrin HHE cation binding domain-containing protein</fullName>
    </recommendedName>
</protein>
<comment type="caution">
    <text evidence="2">The sequence shown here is derived from an EMBL/GenBank/DDBJ whole genome shotgun (WGS) entry which is preliminary data.</text>
</comment>
<evidence type="ECO:0000313" key="3">
    <source>
        <dbReference type="Proteomes" id="UP001549749"/>
    </source>
</evidence>
<evidence type="ECO:0000256" key="1">
    <source>
        <dbReference type="ARBA" id="ARBA00004496"/>
    </source>
</evidence>
<dbReference type="Proteomes" id="UP001549749">
    <property type="component" value="Unassembled WGS sequence"/>
</dbReference>
<reference evidence="2 3" key="1">
    <citation type="submission" date="2024-06" db="EMBL/GenBank/DDBJ databases">
        <title>Chitinophaga defluvii sp. nov., isolated from municipal sewage.</title>
        <authorList>
            <person name="Zhang L."/>
        </authorList>
    </citation>
    <scope>NUCLEOTIDE SEQUENCE [LARGE SCALE GENOMIC DNA]</scope>
    <source>
        <strain evidence="2 3">H8</strain>
    </source>
</reference>
<evidence type="ECO:0000313" key="2">
    <source>
        <dbReference type="EMBL" id="MET6999285.1"/>
    </source>
</evidence>
<dbReference type="InterPro" id="IPR019903">
    <property type="entry name" value="RIC_family"/>
</dbReference>
<name>A0ABV2T895_9BACT</name>
<comment type="subcellular location">
    <subcellularLocation>
        <location evidence="1">Cytoplasm</location>
    </subcellularLocation>
</comment>
<gene>
    <name evidence="2" type="ORF">ABR189_17990</name>
</gene>
<proteinExistence type="predicted"/>
<dbReference type="PANTHER" id="PTHR36438:SF1">
    <property type="entry name" value="IRON-SULFUR CLUSTER REPAIR PROTEIN YTFE"/>
    <property type="match status" value="1"/>
</dbReference>
<dbReference type="Gene3D" id="1.20.120.520">
    <property type="entry name" value="nmb1532 protein domain like"/>
    <property type="match status" value="1"/>
</dbReference>
<keyword evidence="3" id="KW-1185">Reference proteome</keyword>
<sequence length="188" mass="21737">MYTYSTINFYELTPAQLCDVISQKFHVPMEMAASQIMSYFELERQDDPTAPAAADLQQLLFHKMQGELLQVIRKEATILFPMIRNTQPHNDGGGYIQQSAFDNMQQSFQKISLLLQKIRQVANNFLLRGHWSNYYKICVNDMCMMEQLIQQYIYVEQNILYPAVLKSGNTCVLQPGNKENIDHNASID</sequence>
<evidence type="ECO:0008006" key="4">
    <source>
        <dbReference type="Google" id="ProtNLM"/>
    </source>
</evidence>
<dbReference type="EMBL" id="JBEXAC010000002">
    <property type="protein sequence ID" value="MET6999285.1"/>
    <property type="molecule type" value="Genomic_DNA"/>
</dbReference>